<dbReference type="GeneID" id="118462925"/>
<evidence type="ECO:0000256" key="6">
    <source>
        <dbReference type="ARBA" id="ARBA00023157"/>
    </source>
</evidence>
<evidence type="ECO:0000256" key="7">
    <source>
        <dbReference type="ARBA" id="ARBA00023180"/>
    </source>
</evidence>
<dbReference type="InterPro" id="IPR051487">
    <property type="entry name" value="Ser/Thr_Proteases_Immune/Dev"/>
</dbReference>
<keyword evidence="7" id="KW-0325">Glycoprotein</keyword>
<dbReference type="GO" id="GO:0004252">
    <property type="term" value="F:serine-type endopeptidase activity"/>
    <property type="evidence" value="ECO:0007669"/>
    <property type="project" value="InterPro"/>
</dbReference>
<reference evidence="11 12" key="1">
    <citation type="journal article" date="2017" name="G3 (Bethesda)">
        <title>The Physical Genome Mapping of Anopheles albimanus Corrected Scaffold Misassemblies and Identified Interarm Rearrangements in Genus Anopheles.</title>
        <authorList>
            <person name="Artemov G.N."/>
            <person name="Peery A.N."/>
            <person name="Jiang X."/>
            <person name="Tu Z."/>
            <person name="Stegniy V.N."/>
            <person name="Sharakhova M.V."/>
            <person name="Sharakhov I.V."/>
        </authorList>
    </citation>
    <scope>NUCLEOTIDE SEQUENCE [LARGE SCALE GENOMIC DNA]</scope>
    <source>
        <strain evidence="11 12">ALBI9_A</strain>
    </source>
</reference>
<evidence type="ECO:0000256" key="4">
    <source>
        <dbReference type="ARBA" id="ARBA00022729"/>
    </source>
</evidence>
<keyword evidence="12" id="KW-1185">Reference proteome</keyword>
<keyword evidence="4 9" id="KW-0732">Signal</keyword>
<name>A0A8W7K5E6_ANOAL</name>
<dbReference type="InterPro" id="IPR001254">
    <property type="entry name" value="Trypsin_dom"/>
</dbReference>
<protein>
    <recommendedName>
        <fullName evidence="10">Peptidase S1 domain-containing protein</fullName>
    </recommendedName>
</protein>
<dbReference type="PROSITE" id="PS50240">
    <property type="entry name" value="TRYPSIN_DOM"/>
    <property type="match status" value="1"/>
</dbReference>
<reference evidence="11" key="2">
    <citation type="submission" date="2022-08" db="UniProtKB">
        <authorList>
            <consortium name="EnsemblMetazoa"/>
        </authorList>
    </citation>
    <scope>IDENTIFICATION</scope>
    <source>
        <strain evidence="11">STECLA/ALBI9_A</strain>
    </source>
</reference>
<feature type="chain" id="PRO_5036498440" description="Peptidase S1 domain-containing protein" evidence="9">
    <location>
        <begin position="17"/>
        <end position="280"/>
    </location>
</feature>
<feature type="signal peptide" evidence="9">
    <location>
        <begin position="1"/>
        <end position="16"/>
    </location>
</feature>
<dbReference type="InterPro" id="IPR043504">
    <property type="entry name" value="Peptidase_S1_PA_chymotrypsin"/>
</dbReference>
<feature type="domain" description="Peptidase S1" evidence="10">
    <location>
        <begin position="36"/>
        <end position="275"/>
    </location>
</feature>
<dbReference type="Pfam" id="PF00089">
    <property type="entry name" value="Trypsin"/>
    <property type="match status" value="1"/>
</dbReference>
<evidence type="ECO:0000256" key="2">
    <source>
        <dbReference type="ARBA" id="ARBA00022525"/>
    </source>
</evidence>
<dbReference type="InterPro" id="IPR009003">
    <property type="entry name" value="Peptidase_S1_PA"/>
</dbReference>
<dbReference type="Proteomes" id="UP000069272">
    <property type="component" value="Chromosome 3L"/>
</dbReference>
<dbReference type="AlphaFoldDB" id="A0A8W7K5E6"/>
<dbReference type="GO" id="GO:0005576">
    <property type="term" value="C:extracellular region"/>
    <property type="evidence" value="ECO:0007669"/>
    <property type="project" value="UniProtKB-SubCell"/>
</dbReference>
<keyword evidence="3" id="KW-0399">Innate immunity</keyword>
<dbReference type="GO" id="GO:0006508">
    <property type="term" value="P:proteolysis"/>
    <property type="evidence" value="ECO:0007669"/>
    <property type="project" value="InterPro"/>
</dbReference>
<dbReference type="OrthoDB" id="5565075at2759"/>
<organism evidence="11 12">
    <name type="scientific">Anopheles albimanus</name>
    <name type="common">New world malaria mosquito</name>
    <dbReference type="NCBI Taxonomy" id="7167"/>
    <lineage>
        <taxon>Eukaryota</taxon>
        <taxon>Metazoa</taxon>
        <taxon>Ecdysozoa</taxon>
        <taxon>Arthropoda</taxon>
        <taxon>Hexapoda</taxon>
        <taxon>Insecta</taxon>
        <taxon>Pterygota</taxon>
        <taxon>Neoptera</taxon>
        <taxon>Endopterygota</taxon>
        <taxon>Diptera</taxon>
        <taxon>Nematocera</taxon>
        <taxon>Culicoidea</taxon>
        <taxon>Culicidae</taxon>
        <taxon>Anophelinae</taxon>
        <taxon>Anopheles</taxon>
    </lineage>
</organism>
<evidence type="ECO:0000256" key="5">
    <source>
        <dbReference type="ARBA" id="ARBA00022859"/>
    </source>
</evidence>
<keyword evidence="6" id="KW-1015">Disulfide bond</keyword>
<proteinExistence type="inferred from homology"/>
<keyword evidence="2" id="KW-0964">Secreted</keyword>
<dbReference type="KEGG" id="aali:118462925"/>
<evidence type="ECO:0000259" key="10">
    <source>
        <dbReference type="PROSITE" id="PS50240"/>
    </source>
</evidence>
<dbReference type="CDD" id="cd00190">
    <property type="entry name" value="Tryp_SPc"/>
    <property type="match status" value="1"/>
</dbReference>
<dbReference type="EnsemblMetazoa" id="AALB016149-RA">
    <property type="protein sequence ID" value="AALB016149-PA"/>
    <property type="gene ID" value="AALB016149"/>
</dbReference>
<evidence type="ECO:0000313" key="12">
    <source>
        <dbReference type="Proteomes" id="UP000069272"/>
    </source>
</evidence>
<dbReference type="GO" id="GO:0045087">
    <property type="term" value="P:innate immune response"/>
    <property type="evidence" value="ECO:0007669"/>
    <property type="project" value="UniProtKB-KW"/>
</dbReference>
<dbReference type="Gene3D" id="2.40.10.10">
    <property type="entry name" value="Trypsin-like serine proteases"/>
    <property type="match status" value="1"/>
</dbReference>
<dbReference type="SUPFAM" id="SSF50494">
    <property type="entry name" value="Trypsin-like serine proteases"/>
    <property type="match status" value="1"/>
</dbReference>
<keyword evidence="5" id="KW-0391">Immunity</keyword>
<accession>A0A8W7K5E6</accession>
<comment type="similarity">
    <text evidence="8">Belongs to the peptidase S1 family. CLIP subfamily.</text>
</comment>
<dbReference type="RefSeq" id="XP_035784926.1">
    <property type="nucleotide sequence ID" value="XM_035929033.1"/>
</dbReference>
<evidence type="ECO:0000313" key="11">
    <source>
        <dbReference type="EnsemblMetazoa" id="AALB016149-PA"/>
    </source>
</evidence>
<sequence>MKSVVVLVLLAGFASAKWIGELQTSNYYSDGPSRRIANGQEATPGQFPYQVLMLTEFPNNVNRLVTGASVLTENYVLSSASTFFNGAAQATGGTAVMGANIQDNQEPSQQRINFDASGIVIHPQYVATNSRNNVGVARLNSPMTFNDRVQPIRLPARSDTRQFEGFIGTIAGFGVFGDGPDASNVLKYTSNPIMMNAFCMARLDYVTVHPNNVCMSSEGGRSPCPGDEGSPLVVNDGGPLQIAISSVHGNPCSIGLPSVYTRVIPYLAWIETNTDYVARP</sequence>
<evidence type="ECO:0000256" key="9">
    <source>
        <dbReference type="SAM" id="SignalP"/>
    </source>
</evidence>
<evidence type="ECO:0000256" key="3">
    <source>
        <dbReference type="ARBA" id="ARBA00022588"/>
    </source>
</evidence>
<evidence type="ECO:0000256" key="1">
    <source>
        <dbReference type="ARBA" id="ARBA00004613"/>
    </source>
</evidence>
<evidence type="ECO:0000256" key="8">
    <source>
        <dbReference type="ARBA" id="ARBA00024195"/>
    </source>
</evidence>
<comment type="subcellular location">
    <subcellularLocation>
        <location evidence="1">Secreted</location>
    </subcellularLocation>
</comment>
<dbReference type="SMART" id="SM00020">
    <property type="entry name" value="Tryp_SPc"/>
    <property type="match status" value="1"/>
</dbReference>
<dbReference type="PANTHER" id="PTHR24256">
    <property type="entry name" value="TRYPTASE-RELATED"/>
    <property type="match status" value="1"/>
</dbReference>